<dbReference type="Pfam" id="PF05729">
    <property type="entry name" value="NACHT"/>
    <property type="match status" value="1"/>
</dbReference>
<evidence type="ECO:0000259" key="1">
    <source>
        <dbReference type="PROSITE" id="PS50837"/>
    </source>
</evidence>
<dbReference type="AlphaFoldDB" id="A0A814YIQ0"/>
<evidence type="ECO:0000313" key="3">
    <source>
        <dbReference type="Proteomes" id="UP000663889"/>
    </source>
</evidence>
<dbReference type="Gene3D" id="3.40.50.300">
    <property type="entry name" value="P-loop containing nucleotide triphosphate hydrolases"/>
    <property type="match status" value="1"/>
</dbReference>
<dbReference type="InterPro" id="IPR007111">
    <property type="entry name" value="NACHT_NTPase"/>
</dbReference>
<name>A0A814YIQ0_9BILA</name>
<sequence length="1184" mass="140073">MANTLETRLYNTLKRNPNSKTVKELIEQGVDCNLSHFDPDTRSIIFPIQLASKTNRHDTLCLLYEHRNRPTKLQLEKHLTFYINHYDQTQEKKNEILFDYIISRLLYGRIIQYPKNVFNTLIAALHDYDNATHRGERVSKGSLPEIFLQLRIYTLFRVIIDMNINSDNDMFTIIENELLHNLETFYFLIGISSMPVVISERIINDKFSEIRSSQRLLIKYYKCIAKNVIYKIEQLEINQEYTIPTGWESHAVCVSFQRISQTHIVIRIDNPSGCHLPDEHEICQSTISYNRIEPKILGQLHVDNLQKNVDYFILLIDSVKRKLTCEEGRSLIYNLNAQIHHLEEISTENILSFEKQADWNCFFKCFEPGMRIRLGRKHQEIYQHCLLCEKNNANLLAKRCEEEDQHYLYELFHQFVSLSKEEDITAIPITEKMRFQNKLKTSYKQHYKHIMSNINIEIGHLLNDIYIPLRFENNNISIELKNLFIKSRILMLGEAGCGKTTVCQYITYSWAIGKLWRNQFEWIFYIKIRNLSSEFFPKQPNNYSLIDIIERECFQGSKLHNLDKQKLTNMLENSSNILWILDGCDERMIPRHLLSIERELLEKPNLLLTSRPYAIHNFKNVAQVQVQNFSDQDIEKYIYNYFSLTLRTRGNKCWLFIRSSEQLLRTARIPACLEIICNLWENGTVRLDSDITMGQLYQKMCNYLLRRYLLKYHRLCKAALARRDIYQEPKARAFAHLEYLAFQAIKSHRFTISGEEITNVAHSLFLSVLQIGLLIPETQNSSPFTKKIYYFIHRSFQEYLCACYIIKTLESSNSNERKREVIQFITYEKYNRHTRETFRLFFESERFNLCTEQFWSAIDSEPRDLVGLRHCSRIAQWFPNGSCIFPREDIQEINRRTIDAILGWISNRDRRAHDFGNTYIFEWFADAIDHYNWLSAWRDDLFIESSLGRRYFLPDLWSIENINTLKKIYDTIPKNVYALHRLITTGPTVISLKRLLLDPNLFILNTVDNSAETSEFIIEAQKQAKRREAVTTLAEFQVLLQNYTSFANLNHQLATIGKEIWKLEIAPSVLENIDKETLDLLSQLLQQNILFFRDFKLSVIPFLKLYANQNDLDDDILCSCIVLITMSSDYLLIASPVQNKLIRVHEKETFTDIALDQQRWLRLLKTFDHARHIYGYSTFFEQDN</sequence>
<dbReference type="PANTHER" id="PTHR46844:SF1">
    <property type="entry name" value="SLR5058 PROTEIN"/>
    <property type="match status" value="1"/>
</dbReference>
<dbReference type="PANTHER" id="PTHR46844">
    <property type="entry name" value="SLR5058 PROTEIN"/>
    <property type="match status" value="1"/>
</dbReference>
<feature type="domain" description="NACHT" evidence="1">
    <location>
        <begin position="487"/>
        <end position="586"/>
    </location>
</feature>
<reference evidence="2" key="1">
    <citation type="submission" date="2021-02" db="EMBL/GenBank/DDBJ databases">
        <authorList>
            <person name="Nowell W R."/>
        </authorList>
    </citation>
    <scope>NUCLEOTIDE SEQUENCE</scope>
</reference>
<dbReference type="Proteomes" id="UP000663889">
    <property type="component" value="Unassembled WGS sequence"/>
</dbReference>
<dbReference type="InterPro" id="IPR027417">
    <property type="entry name" value="P-loop_NTPase"/>
</dbReference>
<evidence type="ECO:0000313" key="2">
    <source>
        <dbReference type="EMBL" id="CAF1230449.1"/>
    </source>
</evidence>
<gene>
    <name evidence="2" type="ORF">SEV965_LOCUS22669</name>
</gene>
<proteinExistence type="predicted"/>
<comment type="caution">
    <text evidence="2">The sequence shown here is derived from an EMBL/GenBank/DDBJ whole genome shotgun (WGS) entry which is preliminary data.</text>
</comment>
<dbReference type="SUPFAM" id="SSF52540">
    <property type="entry name" value="P-loop containing nucleoside triphosphate hydrolases"/>
    <property type="match status" value="1"/>
</dbReference>
<dbReference type="PROSITE" id="PS50837">
    <property type="entry name" value="NACHT"/>
    <property type="match status" value="1"/>
</dbReference>
<dbReference type="EMBL" id="CAJNOU010001619">
    <property type="protein sequence ID" value="CAF1230449.1"/>
    <property type="molecule type" value="Genomic_DNA"/>
</dbReference>
<protein>
    <recommendedName>
        <fullName evidence="1">NACHT domain-containing protein</fullName>
    </recommendedName>
</protein>
<organism evidence="2 3">
    <name type="scientific">Rotaria sordida</name>
    <dbReference type="NCBI Taxonomy" id="392033"/>
    <lineage>
        <taxon>Eukaryota</taxon>
        <taxon>Metazoa</taxon>
        <taxon>Spiralia</taxon>
        <taxon>Gnathifera</taxon>
        <taxon>Rotifera</taxon>
        <taxon>Eurotatoria</taxon>
        <taxon>Bdelloidea</taxon>
        <taxon>Philodinida</taxon>
        <taxon>Philodinidae</taxon>
        <taxon>Rotaria</taxon>
    </lineage>
</organism>
<accession>A0A814YIQ0</accession>